<dbReference type="InterPro" id="IPR012334">
    <property type="entry name" value="Pectin_lyas_fold"/>
</dbReference>
<gene>
    <name evidence="3" type="ORF">ATM17_16160</name>
</gene>
<organism evidence="3 4">
    <name type="scientific">Sphingopyxis macrogoltabida</name>
    <name type="common">Sphingomonas macrogoltabidus</name>
    <dbReference type="NCBI Taxonomy" id="33050"/>
    <lineage>
        <taxon>Bacteria</taxon>
        <taxon>Pseudomonadati</taxon>
        <taxon>Pseudomonadota</taxon>
        <taxon>Alphaproteobacteria</taxon>
        <taxon>Sphingomonadales</taxon>
        <taxon>Sphingomonadaceae</taxon>
        <taxon>Sphingopyxis</taxon>
    </lineage>
</organism>
<sequence>MEKMNRREYGLLLAGAAYSLTSTPARSQQAAPSPNVSAEASPASRIGKLGGGSVQDFIDRIGSNLGSEGIGFQQFDNGAVHRTVQDKLRDILSAKDFGVLADGLADDTKALQKALDYAARNDVGTIMLPAGKIRLTGDIIVAHQDNHSGSETAQITVMGHGAGKNATWLYFETGSLRVRSSSHMLRDFRVTSKNGDGIKIEPSSEPPQFSARGAMENIRAENCGGSGVTFEDCWCYRMDNCYARFNKGWGIEGKVGPLTGLSVNVLEISGGEYQGNGRIAGARTSKGGAGRGTGGGISTGRCVQFNLRGVTIEGNVGDGLKLAEQCRGLAVDGCYFEKNGSHPENRDICNDRPGQATHGPNSIVIVNCNFSPQNANGTVQERAIDLWDTIDLKIVHPQIFALSSGILYSSEPIRIRESVPARARGWIEGGWYSSAKYAQEWIANETQCFGFPRKQMFSPDVELKPGSESAASRNYFVRVPPTCARGVDVDLVTRPDGGVGTARLTRVLRRGPAGTRFSTTSFDIAHPSPLDSIYTSTSSVSEKMPGTHVEVQIVRESGHEKDTLPSSLFLQALEVTIYEGRISAG</sequence>
<feature type="compositionally biased region" description="Polar residues" evidence="1">
    <location>
        <begin position="24"/>
        <end position="38"/>
    </location>
</feature>
<proteinExistence type="predicted"/>
<evidence type="ECO:0000259" key="2">
    <source>
        <dbReference type="Pfam" id="PF12708"/>
    </source>
</evidence>
<protein>
    <recommendedName>
        <fullName evidence="2">Rhamnogalacturonase A/B/Epimerase-like pectate lyase domain-containing protein</fullName>
    </recommendedName>
</protein>
<feature type="domain" description="Rhamnogalacturonase A/B/Epimerase-like pectate lyase" evidence="2">
    <location>
        <begin position="93"/>
        <end position="143"/>
    </location>
</feature>
<evidence type="ECO:0000256" key="1">
    <source>
        <dbReference type="SAM" id="MobiDB-lite"/>
    </source>
</evidence>
<dbReference type="KEGG" id="smaz:LH19_15580"/>
<dbReference type="AlphaFoldDB" id="A0AAC9AVU2"/>
<dbReference type="Pfam" id="PF12708">
    <property type="entry name" value="Pect-lyase_RHGA_epim"/>
    <property type="match status" value="1"/>
</dbReference>
<dbReference type="SUPFAM" id="SSF51126">
    <property type="entry name" value="Pectin lyase-like"/>
    <property type="match status" value="1"/>
</dbReference>
<evidence type="ECO:0000313" key="4">
    <source>
        <dbReference type="Proteomes" id="UP000076088"/>
    </source>
</evidence>
<accession>A0AAC9AVU2</accession>
<feature type="region of interest" description="Disordered" evidence="1">
    <location>
        <begin position="24"/>
        <end position="45"/>
    </location>
</feature>
<dbReference type="InterPro" id="IPR024535">
    <property type="entry name" value="RHGA/B-epi-like_pectate_lyase"/>
</dbReference>
<name>A0AAC9AVU2_SPHMC</name>
<reference evidence="3 4" key="2">
    <citation type="journal article" date="2016" name="Genome Announc.">
        <title>Complete Genome Sequence of Sphingopyxis macrogoltabida Strain 203N (NBRC 111659), a Polyethylene Glycol Degrader.</title>
        <authorList>
            <person name="Ohtsubo Y."/>
            <person name="Nonoyama S."/>
            <person name="Nagata Y."/>
            <person name="Numata M."/>
            <person name="Tsuchikane K."/>
            <person name="Hosoyama A."/>
            <person name="Yamazoe A."/>
            <person name="Tsuda M."/>
            <person name="Fujita N."/>
            <person name="Kawai F."/>
        </authorList>
    </citation>
    <scope>NUCLEOTIDE SEQUENCE [LARGE SCALE GENOMIC DNA]</scope>
    <source>
        <strain evidence="3 4">203N</strain>
    </source>
</reference>
<evidence type="ECO:0000313" key="3">
    <source>
        <dbReference type="EMBL" id="AMU90558.1"/>
    </source>
</evidence>
<keyword evidence="4" id="KW-1185">Reference proteome</keyword>
<dbReference type="Proteomes" id="UP000076088">
    <property type="component" value="Chromosome"/>
</dbReference>
<dbReference type="Gene3D" id="2.160.20.10">
    <property type="entry name" value="Single-stranded right-handed beta-helix, Pectin lyase-like"/>
    <property type="match status" value="1"/>
</dbReference>
<reference evidence="4" key="1">
    <citation type="submission" date="2015-11" db="EMBL/GenBank/DDBJ databases">
        <title>Complete genome sequence of a polyethylene-glycol degrader Sphingopyxis macrogoltabida 203N (NBRC 111659).</title>
        <authorList>
            <person name="Yoshiyuki O."/>
            <person name="Shouta N."/>
            <person name="Nagata Y."/>
            <person name="Numata M."/>
            <person name="Tsuchikane K."/>
            <person name="Hosoyama A."/>
            <person name="Yamazoe A."/>
            <person name="Tsuda M."/>
            <person name="Fujita N."/>
            <person name="Kawai F."/>
        </authorList>
    </citation>
    <scope>NUCLEOTIDE SEQUENCE [LARGE SCALE GENOMIC DNA]</scope>
    <source>
        <strain evidence="4">203N</strain>
    </source>
</reference>
<dbReference type="EMBL" id="CP013344">
    <property type="protein sequence ID" value="AMU90558.1"/>
    <property type="molecule type" value="Genomic_DNA"/>
</dbReference>
<dbReference type="InterPro" id="IPR011050">
    <property type="entry name" value="Pectin_lyase_fold/virulence"/>
</dbReference>